<dbReference type="EMBL" id="OOIL02000104">
    <property type="protein sequence ID" value="VFQ60096.1"/>
    <property type="molecule type" value="Genomic_DNA"/>
</dbReference>
<dbReference type="Proteomes" id="UP000595140">
    <property type="component" value="Unassembled WGS sequence"/>
</dbReference>
<organism evidence="1 2">
    <name type="scientific">Cuscuta campestris</name>
    <dbReference type="NCBI Taxonomy" id="132261"/>
    <lineage>
        <taxon>Eukaryota</taxon>
        <taxon>Viridiplantae</taxon>
        <taxon>Streptophyta</taxon>
        <taxon>Embryophyta</taxon>
        <taxon>Tracheophyta</taxon>
        <taxon>Spermatophyta</taxon>
        <taxon>Magnoliopsida</taxon>
        <taxon>eudicotyledons</taxon>
        <taxon>Gunneridae</taxon>
        <taxon>Pentapetalae</taxon>
        <taxon>asterids</taxon>
        <taxon>lamiids</taxon>
        <taxon>Solanales</taxon>
        <taxon>Convolvulaceae</taxon>
        <taxon>Cuscuteae</taxon>
        <taxon>Cuscuta</taxon>
        <taxon>Cuscuta subgen. Grammica</taxon>
        <taxon>Cuscuta sect. Cleistogrammica</taxon>
    </lineage>
</organism>
<gene>
    <name evidence="1" type="ORF">CCAM_LOCUS1872</name>
</gene>
<keyword evidence="2" id="KW-1185">Reference proteome</keyword>
<evidence type="ECO:0000313" key="2">
    <source>
        <dbReference type="Proteomes" id="UP000595140"/>
    </source>
</evidence>
<name>A0A484KE24_9ASTE</name>
<dbReference type="AlphaFoldDB" id="A0A484KE24"/>
<reference evidence="1 2" key="1">
    <citation type="submission" date="2018-04" db="EMBL/GenBank/DDBJ databases">
        <authorList>
            <person name="Vogel A."/>
        </authorList>
    </citation>
    <scope>NUCLEOTIDE SEQUENCE [LARGE SCALE GENOMIC DNA]</scope>
</reference>
<evidence type="ECO:0000313" key="1">
    <source>
        <dbReference type="EMBL" id="VFQ60096.1"/>
    </source>
</evidence>
<protein>
    <submittedName>
        <fullName evidence="1">Uncharacterized protein</fullName>
    </submittedName>
</protein>
<sequence>MLLESVKELFKDKTTSSVKGKRKLSLSSSKRVWNVKEKQVNIRDALGKMKAEGMASGSEKLSGDKRVEKGSVKLADNLVGRRGKKESVATKGCDHLNIVEEIKEIKEKQAARDMKLDEILGILRQKTACVEAGSASGKGSLMGGNEEVKIQVAGPSGAGNTYGGVKCGDDLELSFDSGGPSFDLLTQMPKVDAIGDDMPNDKTGNVSVAEACDYAKQGKCLEIPYIETQYDPHDLELIDRETEMMLISLQNARSVKC</sequence>
<proteinExistence type="predicted"/>
<accession>A0A484KE24</accession>